<evidence type="ECO:0000256" key="1">
    <source>
        <dbReference type="SAM" id="MobiDB-lite"/>
    </source>
</evidence>
<proteinExistence type="predicted"/>
<reference evidence="2 3" key="1">
    <citation type="submission" date="2021-06" db="EMBL/GenBank/DDBJ databases">
        <title>Caerostris extrusa draft genome.</title>
        <authorList>
            <person name="Kono N."/>
            <person name="Arakawa K."/>
        </authorList>
    </citation>
    <scope>NUCLEOTIDE SEQUENCE [LARGE SCALE GENOMIC DNA]</scope>
</reference>
<dbReference type="InterPro" id="IPR027417">
    <property type="entry name" value="P-loop_NTPase"/>
</dbReference>
<dbReference type="Gene3D" id="3.40.50.300">
    <property type="entry name" value="P-loop containing nucleotide triphosphate hydrolases"/>
    <property type="match status" value="1"/>
</dbReference>
<accession>A0AAV4RDP7</accession>
<dbReference type="EMBL" id="BPLR01007626">
    <property type="protein sequence ID" value="GIY18446.1"/>
    <property type="molecule type" value="Genomic_DNA"/>
</dbReference>
<keyword evidence="3" id="KW-1185">Reference proteome</keyword>
<feature type="region of interest" description="Disordered" evidence="1">
    <location>
        <begin position="46"/>
        <end position="70"/>
    </location>
</feature>
<gene>
    <name evidence="2" type="primary">X975_11512</name>
    <name evidence="2" type="ORF">CEXT_240361</name>
</gene>
<protein>
    <submittedName>
        <fullName evidence="2">Sulfotransferase family cytosolic 2B member 1</fullName>
    </submittedName>
</protein>
<evidence type="ECO:0000313" key="3">
    <source>
        <dbReference type="Proteomes" id="UP001054945"/>
    </source>
</evidence>
<dbReference type="AlphaFoldDB" id="A0AAV4RDP7"/>
<dbReference type="Proteomes" id="UP001054945">
    <property type="component" value="Unassembled WGS sequence"/>
</dbReference>
<name>A0AAV4RDP7_CAEEX</name>
<organism evidence="2 3">
    <name type="scientific">Caerostris extrusa</name>
    <name type="common">Bark spider</name>
    <name type="synonym">Caerostris bankana</name>
    <dbReference type="NCBI Taxonomy" id="172846"/>
    <lineage>
        <taxon>Eukaryota</taxon>
        <taxon>Metazoa</taxon>
        <taxon>Ecdysozoa</taxon>
        <taxon>Arthropoda</taxon>
        <taxon>Chelicerata</taxon>
        <taxon>Arachnida</taxon>
        <taxon>Araneae</taxon>
        <taxon>Araneomorphae</taxon>
        <taxon>Entelegynae</taxon>
        <taxon>Araneoidea</taxon>
        <taxon>Araneidae</taxon>
        <taxon>Caerostris</taxon>
    </lineage>
</organism>
<sequence>MEYSSVDFMKATVDHFWKSLSIETPSAVKIKTRNPARERRVQLMTEALSNGKSSGGDFIRKGTVGEGGKTLSKKQMKMLNDRISEKTADSDVMNLWNDLKIEQ</sequence>
<comment type="caution">
    <text evidence="2">The sequence shown here is derived from an EMBL/GenBank/DDBJ whole genome shotgun (WGS) entry which is preliminary data.</text>
</comment>
<evidence type="ECO:0000313" key="2">
    <source>
        <dbReference type="EMBL" id="GIY18446.1"/>
    </source>
</evidence>